<evidence type="ECO:0000256" key="1">
    <source>
        <dbReference type="SAM" id="MobiDB-lite"/>
    </source>
</evidence>
<dbReference type="InterPro" id="IPR005122">
    <property type="entry name" value="Uracil-DNA_glycosylase-like"/>
</dbReference>
<comment type="caution">
    <text evidence="3">The sequence shown here is derived from an EMBL/GenBank/DDBJ whole genome shotgun (WGS) entry which is preliminary data.</text>
</comment>
<feature type="compositionally biased region" description="Low complexity" evidence="1">
    <location>
        <begin position="50"/>
        <end position="69"/>
    </location>
</feature>
<dbReference type="Gene3D" id="3.40.470.10">
    <property type="entry name" value="Uracil-DNA glycosylase-like domain"/>
    <property type="match status" value="1"/>
</dbReference>
<organism evidence="3 4">
    <name type="scientific">Simplicispira metamorpha</name>
    <dbReference type="NCBI Taxonomy" id="80881"/>
    <lineage>
        <taxon>Bacteria</taxon>
        <taxon>Pseudomonadati</taxon>
        <taxon>Pseudomonadota</taxon>
        <taxon>Betaproteobacteria</taxon>
        <taxon>Burkholderiales</taxon>
        <taxon>Comamonadaceae</taxon>
        <taxon>Simplicispira</taxon>
    </lineage>
</organism>
<evidence type="ECO:0000313" key="4">
    <source>
        <dbReference type="Proteomes" id="UP000295182"/>
    </source>
</evidence>
<gene>
    <name evidence="3" type="ORF">EV674_11459</name>
</gene>
<protein>
    <submittedName>
        <fullName evidence="3">DNA polymerase</fullName>
    </submittedName>
</protein>
<feature type="compositionally biased region" description="Pro residues" evidence="1">
    <location>
        <begin position="70"/>
        <end position="81"/>
    </location>
</feature>
<sequence>MSLHLDARQRAMLQEMGVRVWWPDEAVAAPADAPPAPTTERVAGTGTTRTAPHSAPSHAPQAAPAHHAPAAPPANALPPPQASAAPAAPTTPAAPSAAAPPRPAIPAAPAPTAAPPGAALVLHAPQALYAPAHGADAAHASAAPTPPGPGADASTWLIVTEGQEGADPLAGDAGLLLHNMLRALRLHQHPRVFLSTVAPQAPDAPAAAPSAQALSAAIAHVQPSVVLVMGRLAARAALGRSDPLGRLRAQPHSVAGVPAIVTYDAPYLLRAPQAKAAAWADLCRARALAQATPTP</sequence>
<feature type="compositionally biased region" description="Pro residues" evidence="1">
    <location>
        <begin position="98"/>
        <end position="113"/>
    </location>
</feature>
<keyword evidence="4" id="KW-1185">Reference proteome</keyword>
<name>A0A4R2N812_9BURK</name>
<dbReference type="EMBL" id="SLXH01000014">
    <property type="protein sequence ID" value="TCP17104.1"/>
    <property type="molecule type" value="Genomic_DNA"/>
</dbReference>
<dbReference type="AlphaFoldDB" id="A0A4R2N812"/>
<dbReference type="SUPFAM" id="SSF52141">
    <property type="entry name" value="Uracil-DNA glycosylase-like"/>
    <property type="match status" value="1"/>
</dbReference>
<dbReference type="Proteomes" id="UP000295182">
    <property type="component" value="Unassembled WGS sequence"/>
</dbReference>
<feature type="region of interest" description="Disordered" evidence="1">
    <location>
        <begin position="29"/>
        <end position="113"/>
    </location>
</feature>
<evidence type="ECO:0000313" key="3">
    <source>
        <dbReference type="EMBL" id="TCP17104.1"/>
    </source>
</evidence>
<accession>A0A4R2N812</accession>
<proteinExistence type="predicted"/>
<evidence type="ECO:0000259" key="2">
    <source>
        <dbReference type="Pfam" id="PF03167"/>
    </source>
</evidence>
<reference evidence="3 4" key="1">
    <citation type="submission" date="2019-03" db="EMBL/GenBank/DDBJ databases">
        <title>Genomic Encyclopedia of Type Strains, Phase IV (KMG-IV): sequencing the most valuable type-strain genomes for metagenomic binning, comparative biology and taxonomic classification.</title>
        <authorList>
            <person name="Goeker M."/>
        </authorList>
    </citation>
    <scope>NUCLEOTIDE SEQUENCE [LARGE SCALE GENOMIC DNA]</scope>
    <source>
        <strain evidence="3 4">DSM 1837</strain>
    </source>
</reference>
<feature type="domain" description="Uracil-DNA glycosylase-like" evidence="2">
    <location>
        <begin position="168"/>
        <end position="282"/>
    </location>
</feature>
<dbReference type="RefSeq" id="WP_132750408.1">
    <property type="nucleotide sequence ID" value="NZ_SLXH01000014.1"/>
</dbReference>
<dbReference type="InterPro" id="IPR036895">
    <property type="entry name" value="Uracil-DNA_glycosylase-like_sf"/>
</dbReference>
<dbReference type="Pfam" id="PF03167">
    <property type="entry name" value="UDG"/>
    <property type="match status" value="1"/>
</dbReference>
<feature type="compositionally biased region" description="Low complexity" evidence="1">
    <location>
        <begin position="82"/>
        <end position="97"/>
    </location>
</feature>